<dbReference type="AlphaFoldDB" id="A0A5D4LYH6"/>
<sequence length="74" mass="8121">QEWKNGEMKNFHRLGRAKGYGLKSMALQAKLTALAVNLKRIAAILSSKRGAQSVSITIFLNFSAGKCEFSKMCA</sequence>
<feature type="non-terminal residue" evidence="1">
    <location>
        <position position="1"/>
    </location>
</feature>
<reference evidence="1 2" key="1">
    <citation type="submission" date="2019-08" db="EMBL/GenBank/DDBJ databases">
        <title>Bacillus genomes from the desert of Cuatro Cienegas, Coahuila.</title>
        <authorList>
            <person name="Olmedo-Alvarez G."/>
        </authorList>
    </citation>
    <scope>NUCLEOTIDE SEQUENCE [LARGE SCALE GENOMIC DNA]</scope>
    <source>
        <strain evidence="1 2">CH128b_4D</strain>
    </source>
</reference>
<proteinExistence type="predicted"/>
<dbReference type="Proteomes" id="UP000325182">
    <property type="component" value="Unassembled WGS sequence"/>
</dbReference>
<gene>
    <name evidence="1" type="ORF">FZC84_22700</name>
</gene>
<comment type="caution">
    <text evidence="1">The sequence shown here is derived from an EMBL/GenBank/DDBJ whole genome shotgun (WGS) entry which is preliminary data.</text>
</comment>
<organism evidence="1 2">
    <name type="scientific">Rossellomorea vietnamensis</name>
    <dbReference type="NCBI Taxonomy" id="218284"/>
    <lineage>
        <taxon>Bacteria</taxon>
        <taxon>Bacillati</taxon>
        <taxon>Bacillota</taxon>
        <taxon>Bacilli</taxon>
        <taxon>Bacillales</taxon>
        <taxon>Bacillaceae</taxon>
        <taxon>Rossellomorea</taxon>
    </lineage>
</organism>
<name>A0A5D4LYH6_9BACI</name>
<evidence type="ECO:0000313" key="1">
    <source>
        <dbReference type="EMBL" id="TYR94312.1"/>
    </source>
</evidence>
<evidence type="ECO:0000313" key="2">
    <source>
        <dbReference type="Proteomes" id="UP000325182"/>
    </source>
</evidence>
<protein>
    <recommendedName>
        <fullName evidence="3">Transposase</fullName>
    </recommendedName>
</protein>
<accession>A0A5D4LYH6</accession>
<dbReference type="EMBL" id="VTEG01000040">
    <property type="protein sequence ID" value="TYR94312.1"/>
    <property type="molecule type" value="Genomic_DNA"/>
</dbReference>
<evidence type="ECO:0008006" key="3">
    <source>
        <dbReference type="Google" id="ProtNLM"/>
    </source>
</evidence>